<comment type="caution">
    <text evidence="1">The sequence shown here is derived from an EMBL/GenBank/DDBJ whole genome shotgun (WGS) entry which is preliminary data.</text>
</comment>
<accession>A0A9W8S822</accession>
<organism evidence="1 2">
    <name type="scientific">Fusarium torreyae</name>
    <dbReference type="NCBI Taxonomy" id="1237075"/>
    <lineage>
        <taxon>Eukaryota</taxon>
        <taxon>Fungi</taxon>
        <taxon>Dikarya</taxon>
        <taxon>Ascomycota</taxon>
        <taxon>Pezizomycotina</taxon>
        <taxon>Sordariomycetes</taxon>
        <taxon>Hypocreomycetidae</taxon>
        <taxon>Hypocreales</taxon>
        <taxon>Nectriaceae</taxon>
        <taxon>Fusarium</taxon>
    </lineage>
</organism>
<sequence>MVFSIFWWNSQRVEVEIKPFQLLRLPEELQLQIIDCAIPPRIFPATNPAYGSIYTFFDKKSEEYLLPLKLSCRRIYNLIEVSRPVRAVSSHYFRGTTPPPPTIRFRFNFSKDTPRVFDMALPEFRTANGQLALLPVERLVTVSIRMIDTFSGLEDKKLARLQFSRKLDLGCLPQLKEFSFICQVAGREWKIESFERQGPQIDIRRDMLTDKWGLVHTGSFPQAAKACREKGLDRFAQTNIKWKLRADYHDPILLSNGWHKPHPDDHGQWIHELCDPEDLSRPDDMPRWMYENTHDGDFIPYIGLYGYDRTQMSIGGNWAGFRYFEGTGEV</sequence>
<gene>
    <name evidence="1" type="ORF">NW762_003953</name>
</gene>
<keyword evidence="2" id="KW-1185">Reference proteome</keyword>
<dbReference type="OrthoDB" id="5154134at2759"/>
<protein>
    <submittedName>
        <fullName evidence="1">Uncharacterized protein</fullName>
    </submittedName>
</protein>
<proteinExistence type="predicted"/>
<evidence type="ECO:0000313" key="1">
    <source>
        <dbReference type="EMBL" id="KAJ4265980.1"/>
    </source>
</evidence>
<reference evidence="1" key="1">
    <citation type="submission" date="2022-09" db="EMBL/GenBank/DDBJ databases">
        <title>Fusarium specimens isolated from Avocado Roots.</title>
        <authorList>
            <person name="Stajich J."/>
            <person name="Roper C."/>
            <person name="Heimlech-Rivalta G."/>
        </authorList>
    </citation>
    <scope>NUCLEOTIDE SEQUENCE</scope>
    <source>
        <strain evidence="1">CF00136</strain>
    </source>
</reference>
<name>A0A9W8S822_9HYPO</name>
<evidence type="ECO:0000313" key="2">
    <source>
        <dbReference type="Proteomes" id="UP001152049"/>
    </source>
</evidence>
<dbReference type="EMBL" id="JAOQAZ010000005">
    <property type="protein sequence ID" value="KAJ4265980.1"/>
    <property type="molecule type" value="Genomic_DNA"/>
</dbReference>
<dbReference type="AlphaFoldDB" id="A0A9W8S822"/>
<dbReference type="Proteomes" id="UP001152049">
    <property type="component" value="Unassembled WGS sequence"/>
</dbReference>